<evidence type="ECO:0000313" key="2">
    <source>
        <dbReference type="Proteomes" id="UP000179807"/>
    </source>
</evidence>
<reference evidence="1" key="1">
    <citation type="submission" date="2016-10" db="EMBL/GenBank/DDBJ databases">
        <authorList>
            <person name="Benchimol M."/>
            <person name="Almeida L.G."/>
            <person name="Vasconcelos A.T."/>
            <person name="Perreira-Neves A."/>
            <person name="Rosa I.A."/>
            <person name="Tasca T."/>
            <person name="Bogo M.R."/>
            <person name="de Souza W."/>
        </authorList>
    </citation>
    <scope>NUCLEOTIDE SEQUENCE [LARGE SCALE GENOMIC DNA]</scope>
    <source>
        <strain evidence="1">K</strain>
    </source>
</reference>
<name>A0A1J4KQI5_9EUKA</name>
<dbReference type="RefSeq" id="XP_068365086.1">
    <property type="nucleotide sequence ID" value="XM_068500182.1"/>
</dbReference>
<dbReference type="Proteomes" id="UP000179807">
    <property type="component" value="Unassembled WGS sequence"/>
</dbReference>
<protein>
    <submittedName>
        <fullName evidence="1">Uncharacterized protein</fullName>
    </submittedName>
</protein>
<dbReference type="GeneID" id="94834886"/>
<evidence type="ECO:0000313" key="1">
    <source>
        <dbReference type="EMBL" id="OHT11950.1"/>
    </source>
</evidence>
<organism evidence="1 2">
    <name type="scientific">Tritrichomonas foetus</name>
    <dbReference type="NCBI Taxonomy" id="1144522"/>
    <lineage>
        <taxon>Eukaryota</taxon>
        <taxon>Metamonada</taxon>
        <taxon>Parabasalia</taxon>
        <taxon>Tritrichomonadida</taxon>
        <taxon>Tritrichomonadidae</taxon>
        <taxon>Tritrichomonas</taxon>
    </lineage>
</organism>
<proteinExistence type="predicted"/>
<dbReference type="EMBL" id="MLAK01000575">
    <property type="protein sequence ID" value="OHT11950.1"/>
    <property type="molecule type" value="Genomic_DNA"/>
</dbReference>
<keyword evidence="2" id="KW-1185">Reference proteome</keyword>
<dbReference type="VEuPathDB" id="TrichDB:TRFO_18436"/>
<gene>
    <name evidence="1" type="ORF">TRFO_18436</name>
</gene>
<sequence length="502" mass="58373">MDSYKNDDFSKDIFSIKKSLYDHQLPIDELNQLIYTIKNLPNFDDEIKQSQATTYIYTSINQASPDDIAYLFQNHCDSNLIHYFLSPDCISPSSFHLLPRIFYCLLEKFPEFDSNILTSDFLCFLITLATHIPSNTQDAIHLSEQYFQLSSVSNFYMRINDLIRLIIKNYVDILNVPWMIRRYCFAYLSKQLNERALLPILRIINKLIKLSTVKFDDCLMVYDIFTNLFDHNDSFSIIQIELLTKIAINLINKGEEYAHFFCERVDLHSLFNVICEHNPYCISYILSIFPALLMTSAGTQVMPIIDSESLLDFVSGICQNYNVQHVLESTDSDKISIDPKEDDCRNECFGEIEYPNYLNDLLVSYCVLFRHMLLVKPEYINDPVSSRIIDFLFMCCNHSFQAHSEAVTTLCGIYNIGNSKVNNEMFTKKMIEDIFTIIEDDFSDILPSTLLKIKNEAIANNSTVILNELRQQKYFDVVSEILKYNDARAKYLVNLLELYSES</sequence>
<dbReference type="AlphaFoldDB" id="A0A1J4KQI5"/>
<comment type="caution">
    <text evidence="1">The sequence shown here is derived from an EMBL/GenBank/DDBJ whole genome shotgun (WGS) entry which is preliminary data.</text>
</comment>
<accession>A0A1J4KQI5</accession>